<evidence type="ECO:0000313" key="2">
    <source>
        <dbReference type="Proteomes" id="UP000634136"/>
    </source>
</evidence>
<proteinExistence type="predicted"/>
<sequence length="49" mass="5694">MWAYIRAPGVQGVVGAGTMYYGNRDGQKVQPYSIRWWRAVWRGMSSGRW</sequence>
<dbReference type="EMBL" id="JAAIUW010000013">
    <property type="protein sequence ID" value="KAF7802310.1"/>
    <property type="molecule type" value="Genomic_DNA"/>
</dbReference>
<accession>A0A834VZ59</accession>
<name>A0A834VZ59_9FABA</name>
<organism evidence="1 2">
    <name type="scientific">Senna tora</name>
    <dbReference type="NCBI Taxonomy" id="362788"/>
    <lineage>
        <taxon>Eukaryota</taxon>
        <taxon>Viridiplantae</taxon>
        <taxon>Streptophyta</taxon>
        <taxon>Embryophyta</taxon>
        <taxon>Tracheophyta</taxon>
        <taxon>Spermatophyta</taxon>
        <taxon>Magnoliopsida</taxon>
        <taxon>eudicotyledons</taxon>
        <taxon>Gunneridae</taxon>
        <taxon>Pentapetalae</taxon>
        <taxon>rosids</taxon>
        <taxon>fabids</taxon>
        <taxon>Fabales</taxon>
        <taxon>Fabaceae</taxon>
        <taxon>Caesalpinioideae</taxon>
        <taxon>Cassia clade</taxon>
        <taxon>Senna</taxon>
    </lineage>
</organism>
<keyword evidence="2" id="KW-1185">Reference proteome</keyword>
<evidence type="ECO:0000313" key="1">
    <source>
        <dbReference type="EMBL" id="KAF7802310.1"/>
    </source>
</evidence>
<reference evidence="1" key="1">
    <citation type="submission" date="2020-09" db="EMBL/GenBank/DDBJ databases">
        <title>Genome-Enabled Discovery of Anthraquinone Biosynthesis in Senna tora.</title>
        <authorList>
            <person name="Kang S.-H."/>
            <person name="Pandey R.P."/>
            <person name="Lee C.-M."/>
            <person name="Sim J.-S."/>
            <person name="Jeong J.-T."/>
            <person name="Choi B.-S."/>
            <person name="Jung M."/>
            <person name="Ginzburg D."/>
            <person name="Zhao K."/>
            <person name="Won S.Y."/>
            <person name="Oh T.-J."/>
            <person name="Yu Y."/>
            <person name="Kim N.-H."/>
            <person name="Lee O.R."/>
            <person name="Lee T.-H."/>
            <person name="Bashyal P."/>
            <person name="Kim T.-S."/>
            <person name="Lee W.-H."/>
            <person name="Kawkins C."/>
            <person name="Kim C.-K."/>
            <person name="Kim J.S."/>
            <person name="Ahn B.O."/>
            <person name="Rhee S.Y."/>
            <person name="Sohng J.K."/>
        </authorList>
    </citation>
    <scope>NUCLEOTIDE SEQUENCE</scope>
    <source>
        <tissue evidence="1">Leaf</tissue>
    </source>
</reference>
<comment type="caution">
    <text evidence="1">The sequence shown here is derived from an EMBL/GenBank/DDBJ whole genome shotgun (WGS) entry which is preliminary data.</text>
</comment>
<gene>
    <name evidence="1" type="ORF">G2W53_041421</name>
</gene>
<dbReference type="Proteomes" id="UP000634136">
    <property type="component" value="Unassembled WGS sequence"/>
</dbReference>
<protein>
    <submittedName>
        <fullName evidence="1">Uncharacterized protein</fullName>
    </submittedName>
</protein>
<dbReference type="AlphaFoldDB" id="A0A834VZ59"/>